<dbReference type="EMBL" id="JBFNQN010000009">
    <property type="protein sequence ID" value="MEW9265938.1"/>
    <property type="molecule type" value="Genomic_DNA"/>
</dbReference>
<keyword evidence="13" id="KW-1185">Reference proteome</keyword>
<dbReference type="Proteomes" id="UP001555826">
    <property type="component" value="Unassembled WGS sequence"/>
</dbReference>
<dbReference type="SUPFAM" id="SSF55874">
    <property type="entry name" value="ATPase domain of HSP90 chaperone/DNA topoisomerase II/histidine kinase"/>
    <property type="match status" value="1"/>
</dbReference>
<evidence type="ECO:0000313" key="13">
    <source>
        <dbReference type="Proteomes" id="UP001555826"/>
    </source>
</evidence>
<proteinExistence type="predicted"/>
<gene>
    <name evidence="12" type="ORF">AB1207_14375</name>
</gene>
<feature type="compositionally biased region" description="Low complexity" evidence="9">
    <location>
        <begin position="397"/>
        <end position="408"/>
    </location>
</feature>
<sequence>MTSAGTVPARRDRARTALRARTLDVAVDVGLVVACWFEGFTNQTAGWNRPFVLSVLALLAVLVRRRVPLVAFLVGVPALGWAQATLAPAVLAFTLAHRERRGRVVVGAVVVGVGVSAAAVLDPRPDLWRSDVAVLLQVTALLGGAAGLGAYRAARGDLRERLDDLVRARTREHELVDAAARSEERTRLAREMHDVVSHQVSLIAIVAGALRVGEHPPAVRAAAEQIRELAVRTTDELRQMLTALRSDGHQPLEAPGRLADLPALWAGSGLTGTFTLDPALLAPEATGPVGTVPDSLQRTVFRIAQEGLTNARRHAPGAAAHLRVERGRRRLVVAVGNAAPRPGTGQAAPGTGHGLLGVEERVAAAHGRLTVGPTPDGGFALEAVLPLPAAQGLQSSAPGRGPEPAAAELRTPAHDG</sequence>
<evidence type="ECO:0000256" key="3">
    <source>
        <dbReference type="ARBA" id="ARBA00022553"/>
    </source>
</evidence>
<keyword evidence="4" id="KW-0808">Transferase</keyword>
<dbReference type="Gene3D" id="1.20.5.1930">
    <property type="match status" value="1"/>
</dbReference>
<accession>A0ABV3P8H3</accession>
<evidence type="ECO:0000256" key="10">
    <source>
        <dbReference type="SAM" id="Phobius"/>
    </source>
</evidence>
<comment type="catalytic activity">
    <reaction evidence="1">
        <text>ATP + protein L-histidine = ADP + protein N-phospho-L-histidine.</text>
        <dbReference type="EC" id="2.7.13.3"/>
    </reaction>
</comment>
<keyword evidence="7" id="KW-0067">ATP-binding</keyword>
<evidence type="ECO:0000256" key="9">
    <source>
        <dbReference type="SAM" id="MobiDB-lite"/>
    </source>
</evidence>
<dbReference type="InterPro" id="IPR036890">
    <property type="entry name" value="HATPase_C_sf"/>
</dbReference>
<evidence type="ECO:0000313" key="12">
    <source>
        <dbReference type="EMBL" id="MEW9265938.1"/>
    </source>
</evidence>
<feature type="transmembrane region" description="Helical" evidence="10">
    <location>
        <begin position="133"/>
        <end position="151"/>
    </location>
</feature>
<dbReference type="Pfam" id="PF07730">
    <property type="entry name" value="HisKA_3"/>
    <property type="match status" value="1"/>
</dbReference>
<keyword evidence="8" id="KW-0902">Two-component regulatory system</keyword>
<feature type="transmembrane region" description="Helical" evidence="10">
    <location>
        <begin position="104"/>
        <end position="121"/>
    </location>
</feature>
<evidence type="ECO:0000256" key="8">
    <source>
        <dbReference type="ARBA" id="ARBA00023012"/>
    </source>
</evidence>
<evidence type="ECO:0000256" key="6">
    <source>
        <dbReference type="ARBA" id="ARBA00022777"/>
    </source>
</evidence>
<evidence type="ECO:0000256" key="7">
    <source>
        <dbReference type="ARBA" id="ARBA00022840"/>
    </source>
</evidence>
<name>A0ABV3P8H3_9ACTN</name>
<dbReference type="InterPro" id="IPR011712">
    <property type="entry name" value="Sig_transdc_His_kin_sub3_dim/P"/>
</dbReference>
<reference evidence="12 13" key="1">
    <citation type="submission" date="2024-07" db="EMBL/GenBank/DDBJ databases">
        <authorList>
            <person name="Thanompreechachai J."/>
            <person name="Duangmal K."/>
        </authorList>
    </citation>
    <scope>NUCLEOTIDE SEQUENCE [LARGE SCALE GENOMIC DNA]</scope>
    <source>
        <strain evidence="12 13">KCTC 19886</strain>
    </source>
</reference>
<feature type="transmembrane region" description="Helical" evidence="10">
    <location>
        <begin position="46"/>
        <end position="63"/>
    </location>
</feature>
<keyword evidence="10" id="KW-0472">Membrane</keyword>
<keyword evidence="10" id="KW-1133">Transmembrane helix</keyword>
<comment type="caution">
    <text evidence="12">The sequence shown here is derived from an EMBL/GenBank/DDBJ whole genome shotgun (WGS) entry which is preliminary data.</text>
</comment>
<evidence type="ECO:0000256" key="2">
    <source>
        <dbReference type="ARBA" id="ARBA00012438"/>
    </source>
</evidence>
<dbReference type="CDD" id="cd16917">
    <property type="entry name" value="HATPase_UhpB-NarQ-NarX-like"/>
    <property type="match status" value="1"/>
</dbReference>
<keyword evidence="6 12" id="KW-0418">Kinase</keyword>
<dbReference type="InterPro" id="IPR050482">
    <property type="entry name" value="Sensor_HK_TwoCompSys"/>
</dbReference>
<dbReference type="PANTHER" id="PTHR24421:SF10">
    <property type="entry name" value="NITRATE_NITRITE SENSOR PROTEIN NARQ"/>
    <property type="match status" value="1"/>
</dbReference>
<feature type="region of interest" description="Disordered" evidence="9">
    <location>
        <begin position="392"/>
        <end position="416"/>
    </location>
</feature>
<evidence type="ECO:0000256" key="1">
    <source>
        <dbReference type="ARBA" id="ARBA00000085"/>
    </source>
</evidence>
<dbReference type="GO" id="GO:0016301">
    <property type="term" value="F:kinase activity"/>
    <property type="evidence" value="ECO:0007669"/>
    <property type="project" value="UniProtKB-KW"/>
</dbReference>
<keyword evidence="5" id="KW-0547">Nucleotide-binding</keyword>
<evidence type="ECO:0000259" key="11">
    <source>
        <dbReference type="Pfam" id="PF07730"/>
    </source>
</evidence>
<keyword evidence="3" id="KW-0597">Phosphoprotein</keyword>
<evidence type="ECO:0000256" key="4">
    <source>
        <dbReference type="ARBA" id="ARBA00022679"/>
    </source>
</evidence>
<dbReference type="EC" id="2.7.13.3" evidence="2"/>
<dbReference type="Gene3D" id="3.30.565.10">
    <property type="entry name" value="Histidine kinase-like ATPase, C-terminal domain"/>
    <property type="match status" value="1"/>
</dbReference>
<dbReference type="RefSeq" id="WP_367639064.1">
    <property type="nucleotide sequence ID" value="NZ_JBFNQN010000009.1"/>
</dbReference>
<evidence type="ECO:0000256" key="5">
    <source>
        <dbReference type="ARBA" id="ARBA00022741"/>
    </source>
</evidence>
<keyword evidence="10" id="KW-0812">Transmembrane</keyword>
<organism evidence="12 13">
    <name type="scientific">Kineococcus endophyticus</name>
    <dbReference type="NCBI Taxonomy" id="1181883"/>
    <lineage>
        <taxon>Bacteria</taxon>
        <taxon>Bacillati</taxon>
        <taxon>Actinomycetota</taxon>
        <taxon>Actinomycetes</taxon>
        <taxon>Kineosporiales</taxon>
        <taxon>Kineosporiaceae</taxon>
        <taxon>Kineococcus</taxon>
    </lineage>
</organism>
<protein>
    <recommendedName>
        <fullName evidence="2">histidine kinase</fullName>
        <ecNumber evidence="2">2.7.13.3</ecNumber>
    </recommendedName>
</protein>
<feature type="domain" description="Signal transduction histidine kinase subgroup 3 dimerisation and phosphoacceptor" evidence="11">
    <location>
        <begin position="184"/>
        <end position="247"/>
    </location>
</feature>
<dbReference type="PANTHER" id="PTHR24421">
    <property type="entry name" value="NITRATE/NITRITE SENSOR PROTEIN NARX-RELATED"/>
    <property type="match status" value="1"/>
</dbReference>
<feature type="transmembrane region" description="Helical" evidence="10">
    <location>
        <begin position="69"/>
        <end position="92"/>
    </location>
</feature>